<dbReference type="EMBL" id="OX451739">
    <property type="protein sequence ID" value="CAI8608413.1"/>
    <property type="molecule type" value="Genomic_DNA"/>
</dbReference>
<keyword evidence="2" id="KW-1185">Reference proteome</keyword>
<accession>A0AAV1AH14</accession>
<organism evidence="1 2">
    <name type="scientific">Vicia faba</name>
    <name type="common">Broad bean</name>
    <name type="synonym">Faba vulgaris</name>
    <dbReference type="NCBI Taxonomy" id="3906"/>
    <lineage>
        <taxon>Eukaryota</taxon>
        <taxon>Viridiplantae</taxon>
        <taxon>Streptophyta</taxon>
        <taxon>Embryophyta</taxon>
        <taxon>Tracheophyta</taxon>
        <taxon>Spermatophyta</taxon>
        <taxon>Magnoliopsida</taxon>
        <taxon>eudicotyledons</taxon>
        <taxon>Gunneridae</taxon>
        <taxon>Pentapetalae</taxon>
        <taxon>rosids</taxon>
        <taxon>fabids</taxon>
        <taxon>Fabales</taxon>
        <taxon>Fabaceae</taxon>
        <taxon>Papilionoideae</taxon>
        <taxon>50 kb inversion clade</taxon>
        <taxon>NPAAA clade</taxon>
        <taxon>Hologalegina</taxon>
        <taxon>IRL clade</taxon>
        <taxon>Fabeae</taxon>
        <taxon>Vicia</taxon>
    </lineage>
</organism>
<dbReference type="Proteomes" id="UP001157006">
    <property type="component" value="Chromosome 4"/>
</dbReference>
<sequence>MSLKTGLEAWAGLGKLLQLNKAGILMLNTGARAEVSASDSSFATGDENLEHSLAASETIEQAFTKNKNDSFRKQILVVSSTDAISYSLLVLDLSSEIGMRNWSCGREEEEAPTREQMIWLVRIGRSKVNAYVPNSVTQEIIAACQSRSGSNRIEKEGRQISMS</sequence>
<evidence type="ECO:0000313" key="1">
    <source>
        <dbReference type="EMBL" id="CAI8608413.1"/>
    </source>
</evidence>
<evidence type="ECO:0000313" key="2">
    <source>
        <dbReference type="Proteomes" id="UP001157006"/>
    </source>
</evidence>
<protein>
    <submittedName>
        <fullName evidence="1">Uncharacterized protein</fullName>
    </submittedName>
</protein>
<reference evidence="1 2" key="1">
    <citation type="submission" date="2023-01" db="EMBL/GenBank/DDBJ databases">
        <authorList>
            <person name="Kreplak J."/>
        </authorList>
    </citation>
    <scope>NUCLEOTIDE SEQUENCE [LARGE SCALE GENOMIC DNA]</scope>
</reference>
<dbReference type="AlphaFoldDB" id="A0AAV1AH14"/>
<gene>
    <name evidence="1" type="ORF">VFH_IV082760</name>
</gene>
<proteinExistence type="predicted"/>
<name>A0AAV1AH14_VICFA</name>